<name>A0A8S5V0T6_9CAUD</name>
<organism evidence="1">
    <name type="scientific">Podoviridae sp. ctJDl18</name>
    <dbReference type="NCBI Taxonomy" id="2825242"/>
    <lineage>
        <taxon>Viruses</taxon>
        <taxon>Duplodnaviria</taxon>
        <taxon>Heunggongvirae</taxon>
        <taxon>Uroviricota</taxon>
        <taxon>Caudoviricetes</taxon>
    </lineage>
</organism>
<reference evidence="1" key="1">
    <citation type="journal article" date="2021" name="Proc. Natl. Acad. Sci. U.S.A.">
        <title>A Catalog of Tens of Thousands of Viruses from Human Metagenomes Reveals Hidden Associations with Chronic Diseases.</title>
        <authorList>
            <person name="Tisza M.J."/>
            <person name="Buck C.B."/>
        </authorList>
    </citation>
    <scope>NUCLEOTIDE SEQUENCE</scope>
    <source>
        <strain evidence="1">CtJDl18</strain>
    </source>
</reference>
<accession>A0A8S5V0T6</accession>
<dbReference type="EMBL" id="BK016178">
    <property type="protein sequence ID" value="DAG00227.1"/>
    <property type="molecule type" value="Genomic_DNA"/>
</dbReference>
<sequence>MSSFIKQNLMQSTPSVADQEKMRMCKFCVHSHISDLGYNHCWKSDSVTYNGDSPTGICSAYRDNRIWKPYYFSGLMSRYRGNICWAKPVYNSPTKGKSRIFKYEVIDPVASTIETLSPKEFAKEYNPAPPGSKPPYTMKEYEKWDTYCFGGYDPLLSEKQEAKNYNEAHWQQILAQEAIDKQLKQEAI</sequence>
<proteinExistence type="predicted"/>
<evidence type="ECO:0000313" key="1">
    <source>
        <dbReference type="EMBL" id="DAG00227.1"/>
    </source>
</evidence>
<protein>
    <submittedName>
        <fullName evidence="1">Uncharacterized protein</fullName>
    </submittedName>
</protein>